<dbReference type="InterPro" id="IPR018114">
    <property type="entry name" value="TRYPSIN_HIS"/>
</dbReference>
<dbReference type="InterPro" id="IPR033116">
    <property type="entry name" value="TRYPSIN_SER"/>
</dbReference>
<dbReference type="GO" id="GO:0006508">
    <property type="term" value="P:proteolysis"/>
    <property type="evidence" value="ECO:0007669"/>
    <property type="project" value="UniProtKB-KW"/>
</dbReference>
<keyword evidence="9" id="KW-1185">Reference proteome</keyword>
<dbReference type="InterPro" id="IPR043504">
    <property type="entry name" value="Peptidase_S1_PA_chymotrypsin"/>
</dbReference>
<evidence type="ECO:0000256" key="6">
    <source>
        <dbReference type="RuleBase" id="RU363034"/>
    </source>
</evidence>
<dbReference type="CDD" id="cd00190">
    <property type="entry name" value="Tryp_SPc"/>
    <property type="match status" value="2"/>
</dbReference>
<reference evidence="8 9" key="1">
    <citation type="journal article" date="2018" name="Sci. Rep.">
        <title>Genomic signatures of local adaptation to the degree of environmental predictability in rotifers.</title>
        <authorList>
            <person name="Franch-Gras L."/>
            <person name="Hahn C."/>
            <person name="Garcia-Roger E.M."/>
            <person name="Carmona M.J."/>
            <person name="Serra M."/>
            <person name="Gomez A."/>
        </authorList>
    </citation>
    <scope>NUCLEOTIDE SEQUENCE [LARGE SCALE GENOMIC DNA]</scope>
    <source>
        <strain evidence="8">HYR1</strain>
    </source>
</reference>
<feature type="domain" description="Peptidase S1" evidence="7">
    <location>
        <begin position="214"/>
        <end position="445"/>
    </location>
</feature>
<dbReference type="PROSITE" id="PS00135">
    <property type="entry name" value="TRYPSIN_SER"/>
    <property type="match status" value="2"/>
</dbReference>
<dbReference type="GO" id="GO:0004252">
    <property type="term" value="F:serine-type endopeptidase activity"/>
    <property type="evidence" value="ECO:0007669"/>
    <property type="project" value="InterPro"/>
</dbReference>
<dbReference type="InterPro" id="IPR001314">
    <property type="entry name" value="Peptidase_S1A"/>
</dbReference>
<accession>A0A3M7RP21</accession>
<feature type="domain" description="Peptidase S1" evidence="7">
    <location>
        <begin position="494"/>
        <end position="722"/>
    </location>
</feature>
<evidence type="ECO:0000256" key="3">
    <source>
        <dbReference type="ARBA" id="ARBA00022801"/>
    </source>
</evidence>
<keyword evidence="2" id="KW-0732">Signal</keyword>
<dbReference type="SUPFAM" id="SSF50494">
    <property type="entry name" value="Trypsin-like serine proteases"/>
    <property type="match status" value="2"/>
</dbReference>
<dbReference type="SMART" id="SM00020">
    <property type="entry name" value="Tryp_SPc"/>
    <property type="match status" value="2"/>
</dbReference>
<dbReference type="SUPFAM" id="SSF56436">
    <property type="entry name" value="C-type lectin-like"/>
    <property type="match status" value="1"/>
</dbReference>
<dbReference type="AlphaFoldDB" id="A0A3M7RP21"/>
<proteinExistence type="predicted"/>
<dbReference type="Proteomes" id="UP000276133">
    <property type="component" value="Unassembled WGS sequence"/>
</dbReference>
<dbReference type="STRING" id="10195.A0A3M7RP21"/>
<organism evidence="8 9">
    <name type="scientific">Brachionus plicatilis</name>
    <name type="common">Marine rotifer</name>
    <name type="synonym">Brachionus muelleri</name>
    <dbReference type="NCBI Taxonomy" id="10195"/>
    <lineage>
        <taxon>Eukaryota</taxon>
        <taxon>Metazoa</taxon>
        <taxon>Spiralia</taxon>
        <taxon>Gnathifera</taxon>
        <taxon>Rotifera</taxon>
        <taxon>Eurotatoria</taxon>
        <taxon>Monogononta</taxon>
        <taxon>Pseudotrocha</taxon>
        <taxon>Ploima</taxon>
        <taxon>Brachionidae</taxon>
        <taxon>Brachionus</taxon>
    </lineage>
</organism>
<evidence type="ECO:0000313" key="8">
    <source>
        <dbReference type="EMBL" id="RNA25085.1"/>
    </source>
</evidence>
<keyword evidence="3 6" id="KW-0378">Hydrolase</keyword>
<sequence>MAALKLGLNLRQEYIFFIFRPPNFDKCVNKNESDFMEYIASYDHLDFFVSNFELTWRTALGNAMKFECNFLMLENSLQLINFLDLIIRNNLSGTYWIGVFSLNRTATWIDCSPIPNGPWFPSFNGCSSQMVESGLVCFALEKYKIVIKNCADNYKALYVKGVKSDELQIELLMKKLITTTSTSTVTASSDSSIINPPGCGRRIEEIRNERLGKIVNGQRADPEDWGWQSLLEYRGIFICGGSIINSEWVISAAHCFLPNNTASDFTLKFGLHDQLNPEQYSVSRSVIYFVIHPSYNPNTFENDIALIRINSPLIFTDQILPVCIPDYSESFAKKESWTTGWGALFQQATEPSRYLMEVKLSILNDFQCERKYFESFNFSINTAVFLCGRNNLKGPCFGDSGGPLVVKSQNRWELAGITSWGLFCGDGAVFTRTSFYIDWILETISGLTSKHKSSTSIISTTSLTSSSATTNFASSINQPECGRRPSPNNLFGQIVGGKRANPKDWGWQVAMNYQGFGFLCGGSILNNMWIITAAHCVEFDLDPDFYSIDIGLHDREGIEPWVVNKKVNKIIIHPNYNSDTLDNDIALLMLDNPLTFTDKIYPICIPDESFDFQNKYSWATGWGALFWTGPVSRYLMQVKLLILSDEKCEKKFNNTKTTSVICAGETGTNKDTCQGDSGGPLVVEIKGKWLLAGITSWGFECGDGGVYTKTSFYFHWIKNMIENN</sequence>
<evidence type="ECO:0000259" key="7">
    <source>
        <dbReference type="PROSITE" id="PS50240"/>
    </source>
</evidence>
<keyword evidence="1 6" id="KW-0645">Protease</keyword>
<keyword evidence="8" id="KW-0812">Transmembrane</keyword>
<dbReference type="InterPro" id="IPR009003">
    <property type="entry name" value="Peptidase_S1_PA"/>
</dbReference>
<evidence type="ECO:0000256" key="1">
    <source>
        <dbReference type="ARBA" id="ARBA00022670"/>
    </source>
</evidence>
<dbReference type="OrthoDB" id="93664at2759"/>
<dbReference type="PROSITE" id="PS50240">
    <property type="entry name" value="TRYPSIN_DOM"/>
    <property type="match status" value="2"/>
</dbReference>
<dbReference type="Gene3D" id="2.40.10.10">
    <property type="entry name" value="Trypsin-like serine proteases"/>
    <property type="match status" value="2"/>
</dbReference>
<dbReference type="InterPro" id="IPR001254">
    <property type="entry name" value="Trypsin_dom"/>
</dbReference>
<dbReference type="FunFam" id="2.40.10.10:FF:000024">
    <property type="entry name" value="Serine protease 53"/>
    <property type="match status" value="1"/>
</dbReference>
<evidence type="ECO:0000313" key="9">
    <source>
        <dbReference type="Proteomes" id="UP000276133"/>
    </source>
</evidence>
<dbReference type="PRINTS" id="PR00722">
    <property type="entry name" value="CHYMOTRYPSIN"/>
</dbReference>
<dbReference type="PANTHER" id="PTHR24252:SF7">
    <property type="entry name" value="HYALIN"/>
    <property type="match status" value="1"/>
</dbReference>
<dbReference type="InterPro" id="IPR016187">
    <property type="entry name" value="CTDL_fold"/>
</dbReference>
<keyword evidence="8" id="KW-0472">Membrane</keyword>
<dbReference type="Pfam" id="PF00089">
    <property type="entry name" value="Trypsin"/>
    <property type="match status" value="2"/>
</dbReference>
<comment type="caution">
    <text evidence="8">The sequence shown here is derived from an EMBL/GenBank/DDBJ whole genome shotgun (WGS) entry which is preliminary data.</text>
</comment>
<dbReference type="EMBL" id="REGN01002978">
    <property type="protein sequence ID" value="RNA25085.1"/>
    <property type="molecule type" value="Genomic_DNA"/>
</dbReference>
<gene>
    <name evidence="8" type="ORF">BpHYR1_005207</name>
</gene>
<evidence type="ECO:0000256" key="2">
    <source>
        <dbReference type="ARBA" id="ARBA00022729"/>
    </source>
</evidence>
<dbReference type="PANTHER" id="PTHR24252">
    <property type="entry name" value="ACROSIN-RELATED"/>
    <property type="match status" value="1"/>
</dbReference>
<evidence type="ECO:0000256" key="5">
    <source>
        <dbReference type="ARBA" id="ARBA00023157"/>
    </source>
</evidence>
<dbReference type="FunFam" id="2.40.10.10:FF:000003">
    <property type="entry name" value="Transmembrane serine protease 3"/>
    <property type="match status" value="1"/>
</dbReference>
<dbReference type="PROSITE" id="PS00134">
    <property type="entry name" value="TRYPSIN_HIS"/>
    <property type="match status" value="2"/>
</dbReference>
<name>A0A3M7RP21_BRAPC</name>
<protein>
    <submittedName>
        <fullName evidence="8">Transmembrane protease serine 9-like</fullName>
    </submittedName>
</protein>
<keyword evidence="4 6" id="KW-0720">Serine protease</keyword>
<evidence type="ECO:0000256" key="4">
    <source>
        <dbReference type="ARBA" id="ARBA00022825"/>
    </source>
</evidence>
<keyword evidence="5" id="KW-1015">Disulfide bond</keyword>